<dbReference type="InterPro" id="IPR036322">
    <property type="entry name" value="WD40_repeat_dom_sf"/>
</dbReference>
<dbReference type="SUPFAM" id="SSF50978">
    <property type="entry name" value="WD40 repeat-like"/>
    <property type="match status" value="1"/>
</dbReference>
<name>A0A812DD45_ACAPH</name>
<dbReference type="InterPro" id="IPR056159">
    <property type="entry name" value="Beta-prop_IFT121_TULP_N"/>
</dbReference>
<comment type="subcellular location">
    <subcellularLocation>
        <location evidence="1">Cytoplasm</location>
    </subcellularLocation>
</comment>
<dbReference type="Proteomes" id="UP000597762">
    <property type="component" value="Unassembled WGS sequence"/>
</dbReference>
<feature type="transmembrane region" description="Helical" evidence="5">
    <location>
        <begin position="317"/>
        <end position="340"/>
    </location>
</feature>
<comment type="caution">
    <text evidence="7">The sequence shown here is derived from an EMBL/GenBank/DDBJ whole genome shotgun (WGS) entry which is preliminary data.</text>
</comment>
<keyword evidence="5" id="KW-0472">Membrane</keyword>
<organism evidence="7 8">
    <name type="scientific">Acanthosepion pharaonis</name>
    <name type="common">Pharaoh cuttlefish</name>
    <name type="synonym">Sepia pharaonis</name>
    <dbReference type="NCBI Taxonomy" id="158019"/>
    <lineage>
        <taxon>Eukaryota</taxon>
        <taxon>Metazoa</taxon>
        <taxon>Spiralia</taxon>
        <taxon>Lophotrochozoa</taxon>
        <taxon>Mollusca</taxon>
        <taxon>Cephalopoda</taxon>
        <taxon>Coleoidea</taxon>
        <taxon>Decapodiformes</taxon>
        <taxon>Sepiida</taxon>
        <taxon>Sepiina</taxon>
        <taxon>Sepiidae</taxon>
        <taxon>Acanthosepion</taxon>
    </lineage>
</organism>
<dbReference type="PANTHER" id="PTHR12764:SF5">
    <property type="entry name" value="LD29485P"/>
    <property type="match status" value="1"/>
</dbReference>
<evidence type="ECO:0000313" key="8">
    <source>
        <dbReference type="Proteomes" id="UP000597762"/>
    </source>
</evidence>
<evidence type="ECO:0000259" key="6">
    <source>
        <dbReference type="Pfam" id="PF24797"/>
    </source>
</evidence>
<dbReference type="OrthoDB" id="8775810at2759"/>
<evidence type="ECO:0000256" key="2">
    <source>
        <dbReference type="ARBA" id="ARBA00022490"/>
    </source>
</evidence>
<accession>A0A812DD45</accession>
<dbReference type="Pfam" id="PF24797">
    <property type="entry name" value="Beta-prop_WDR35_TULP_N"/>
    <property type="match status" value="1"/>
</dbReference>
<feature type="transmembrane region" description="Helical" evidence="5">
    <location>
        <begin position="260"/>
        <end position="279"/>
    </location>
</feature>
<dbReference type="GO" id="GO:0097730">
    <property type="term" value="C:non-motile cilium"/>
    <property type="evidence" value="ECO:0007669"/>
    <property type="project" value="TreeGrafter"/>
</dbReference>
<dbReference type="EMBL" id="CAHIKZ030003174">
    <property type="protein sequence ID" value="CAE1297195.1"/>
    <property type="molecule type" value="Genomic_DNA"/>
</dbReference>
<protein>
    <submittedName>
        <fullName evidence="7">Tubby-related protein 4</fullName>
    </submittedName>
</protein>
<feature type="transmembrane region" description="Helical" evidence="5">
    <location>
        <begin position="19"/>
        <end position="39"/>
    </location>
</feature>
<dbReference type="GO" id="GO:0005737">
    <property type="term" value="C:cytoplasm"/>
    <property type="evidence" value="ECO:0007669"/>
    <property type="project" value="UniProtKB-SubCell"/>
</dbReference>
<dbReference type="GO" id="GO:0035721">
    <property type="term" value="P:intraciliary retrograde transport"/>
    <property type="evidence" value="ECO:0007669"/>
    <property type="project" value="TreeGrafter"/>
</dbReference>
<dbReference type="GO" id="GO:1905515">
    <property type="term" value="P:non-motile cilium assembly"/>
    <property type="evidence" value="ECO:0007669"/>
    <property type="project" value="TreeGrafter"/>
</dbReference>
<dbReference type="PANTHER" id="PTHR12764">
    <property type="entry name" value="WD REPEAT DOMAIN-RELATED"/>
    <property type="match status" value="1"/>
</dbReference>
<dbReference type="AlphaFoldDB" id="A0A812DD45"/>
<gene>
    <name evidence="7" type="ORF">SPHA_51855</name>
</gene>
<keyword evidence="5" id="KW-1133">Transmembrane helix</keyword>
<proteinExistence type="predicted"/>
<feature type="domain" description="IFT121/TULP4 N-terminal" evidence="6">
    <location>
        <begin position="36"/>
        <end position="173"/>
    </location>
</feature>
<dbReference type="Gene3D" id="2.130.10.10">
    <property type="entry name" value="YVTN repeat-like/Quinoprotein amine dehydrogenase"/>
    <property type="match status" value="1"/>
</dbReference>
<dbReference type="InterPro" id="IPR039857">
    <property type="entry name" value="Ift122/121"/>
</dbReference>
<keyword evidence="3" id="KW-0853">WD repeat</keyword>
<dbReference type="GO" id="GO:0061512">
    <property type="term" value="P:protein localization to cilium"/>
    <property type="evidence" value="ECO:0007669"/>
    <property type="project" value="TreeGrafter"/>
</dbReference>
<keyword evidence="8" id="KW-1185">Reference proteome</keyword>
<keyword evidence="2" id="KW-0963">Cytoplasm</keyword>
<evidence type="ECO:0000256" key="3">
    <source>
        <dbReference type="ARBA" id="ARBA00022574"/>
    </source>
</evidence>
<evidence type="ECO:0000256" key="5">
    <source>
        <dbReference type="SAM" id="Phobius"/>
    </source>
</evidence>
<evidence type="ECO:0000313" key="7">
    <source>
        <dbReference type="EMBL" id="CAE1297195.1"/>
    </source>
</evidence>
<keyword evidence="4" id="KW-0677">Repeat</keyword>
<reference evidence="7" key="1">
    <citation type="submission" date="2021-01" db="EMBL/GenBank/DDBJ databases">
        <authorList>
            <person name="Li R."/>
            <person name="Bekaert M."/>
        </authorList>
    </citation>
    <scope>NUCLEOTIDE SEQUENCE</scope>
    <source>
        <strain evidence="7">Farmed</strain>
    </source>
</reference>
<evidence type="ECO:0000256" key="1">
    <source>
        <dbReference type="ARBA" id="ARBA00004496"/>
    </source>
</evidence>
<evidence type="ECO:0000256" key="4">
    <source>
        <dbReference type="ARBA" id="ARBA00022737"/>
    </source>
</evidence>
<dbReference type="InterPro" id="IPR015943">
    <property type="entry name" value="WD40/YVTN_repeat-like_dom_sf"/>
</dbReference>
<keyword evidence="5" id="KW-0812">Transmembrane</keyword>
<sequence length="369" mass="42093">MCNSSICKLLSITSDEFPLSLSLSLSLMTTQIYILVVLVRWNEPYQKLATCDAHGIIFVWIKHEGRWSVELINDRNSKVTDFAWSHDGRMALICYWDGFVLVGSVAGQRYWSSMLNLDNASITCGVWSPDDQRVMFGTSDGQIIVMSSTGAMLTQVMVLEGAEIGAMSWSCEKFNMDEAEANKNEKYNHSNAASQQTYTLALSFKRYTLSSSLCLAFFFPSFSSVDSSVSKPDLLQQGYTLSSSLWFSSFFPSPSLPNSAYNRGIHFLLWFSFFFLYTIRLVTEVYTFFLSGYLFSSLYTIQLVTEVYTFFLSEYPFSFLYTIQLVTEVYTFFSGFSFLFKHRLKHIKFSASSIWGYRTGILLVWSCLG</sequence>
<dbReference type="GO" id="GO:0030991">
    <property type="term" value="C:intraciliary transport particle A"/>
    <property type="evidence" value="ECO:0007669"/>
    <property type="project" value="TreeGrafter"/>
</dbReference>